<evidence type="ECO:0000313" key="2">
    <source>
        <dbReference type="Proteomes" id="UP000316621"/>
    </source>
</evidence>
<keyword evidence="2" id="KW-1185">Reference proteome</keyword>
<dbReference type="EMBL" id="CM010724">
    <property type="protein sequence ID" value="RZC80091.1"/>
    <property type="molecule type" value="Genomic_DNA"/>
</dbReference>
<protein>
    <submittedName>
        <fullName evidence="1">Uncharacterized protein</fullName>
    </submittedName>
</protein>
<sequence length="88" mass="9867">MKEISETPPPGKKNKGYGNLRLNKPSELLFISHSTERKEFAARPVPLVSQLYAPKMKTTMLDDGQIVNVIGRPVLGYLINYQRLAALI</sequence>
<dbReference type="Proteomes" id="UP000316621">
    <property type="component" value="Chromosome 10"/>
</dbReference>
<dbReference type="AlphaFoldDB" id="A0A4Y7L6T4"/>
<reference evidence="1 2" key="1">
    <citation type="journal article" date="2018" name="Science">
        <title>The opium poppy genome and morphinan production.</title>
        <authorList>
            <person name="Guo L."/>
            <person name="Winzer T."/>
            <person name="Yang X."/>
            <person name="Li Y."/>
            <person name="Ning Z."/>
            <person name="He Z."/>
            <person name="Teodor R."/>
            <person name="Lu Y."/>
            <person name="Bowser T.A."/>
            <person name="Graham I.A."/>
            <person name="Ye K."/>
        </authorList>
    </citation>
    <scope>NUCLEOTIDE SEQUENCE [LARGE SCALE GENOMIC DNA]</scope>
    <source>
        <strain evidence="2">cv. HN1</strain>
        <tissue evidence="1">Leaves</tissue>
    </source>
</reference>
<dbReference type="Gramene" id="RZC80091">
    <property type="protein sequence ID" value="RZC80091"/>
    <property type="gene ID" value="C5167_042666"/>
</dbReference>
<proteinExistence type="predicted"/>
<gene>
    <name evidence="1" type="ORF">C5167_042666</name>
</gene>
<accession>A0A4Y7L6T4</accession>
<name>A0A4Y7L6T4_PAPSO</name>
<organism evidence="1 2">
    <name type="scientific">Papaver somniferum</name>
    <name type="common">Opium poppy</name>
    <dbReference type="NCBI Taxonomy" id="3469"/>
    <lineage>
        <taxon>Eukaryota</taxon>
        <taxon>Viridiplantae</taxon>
        <taxon>Streptophyta</taxon>
        <taxon>Embryophyta</taxon>
        <taxon>Tracheophyta</taxon>
        <taxon>Spermatophyta</taxon>
        <taxon>Magnoliopsida</taxon>
        <taxon>Ranunculales</taxon>
        <taxon>Papaveraceae</taxon>
        <taxon>Papaveroideae</taxon>
        <taxon>Papaver</taxon>
    </lineage>
</organism>
<evidence type="ECO:0000313" key="1">
    <source>
        <dbReference type="EMBL" id="RZC80091.1"/>
    </source>
</evidence>